<reference evidence="5" key="3">
    <citation type="submission" date="2021-08" db="EMBL/GenBank/DDBJ databases">
        <title>Whole genome sequence of Oryctes rhinoceros Nudivirus detected in Riau Province, Indonesia.</title>
        <authorList>
            <person name="Kurnia Y.W."/>
            <person name="Tanjung Z.A."/>
            <person name="Utomo C."/>
            <person name="Naim M."/>
            <person name="Situmorang E.C."/>
            <person name="Liwang T."/>
        </authorList>
    </citation>
    <scope>NUCLEOTIDE SEQUENCE</scope>
    <source>
        <strain evidence="5">LiboV</strain>
    </source>
</reference>
<dbReference type="EMBL" id="MZ727584">
    <property type="protein sequence ID" value="UBO76538.1"/>
    <property type="molecule type" value="Genomic_DNA"/>
</dbReference>
<keyword evidence="2" id="KW-0812">Transmembrane</keyword>
<proteinExistence type="predicted"/>
<keyword evidence="2" id="KW-1133">Transmembrane helix</keyword>
<feature type="compositionally biased region" description="Acidic residues" evidence="1">
    <location>
        <begin position="195"/>
        <end position="211"/>
    </location>
</feature>
<evidence type="ECO:0000256" key="2">
    <source>
        <dbReference type="SAM" id="Phobius"/>
    </source>
</evidence>
<evidence type="ECO:0000256" key="1">
    <source>
        <dbReference type="SAM" id="MobiDB-lite"/>
    </source>
</evidence>
<name>A0A6B9QVP0_9VIRU</name>
<evidence type="ECO:0000313" key="5">
    <source>
        <dbReference type="EMBL" id="UBO76538.1"/>
    </source>
</evidence>
<protein>
    <submittedName>
        <fullName evidence="3">Uncharacterized protein</fullName>
    </submittedName>
</protein>
<gene>
    <name evidence="3" type="ORF">SI_OrNV_gp133</name>
</gene>
<organism evidence="3">
    <name type="scientific">Oryctes rhinoceros nudivirus</name>
    <dbReference type="NCBI Taxonomy" id="92521"/>
    <lineage>
        <taxon>Viruses</taxon>
        <taxon>Viruses incertae sedis</taxon>
        <taxon>Naldaviricetes</taxon>
        <taxon>Lefavirales</taxon>
        <taxon>Nudiviridae</taxon>
        <taxon>Alphanudivirus</taxon>
        <taxon>Alphanudivirus oryrhinocerotis</taxon>
    </lineage>
</organism>
<feature type="compositionally biased region" description="Low complexity" evidence="1">
    <location>
        <begin position="213"/>
        <end position="227"/>
    </location>
</feature>
<reference evidence="3" key="1">
    <citation type="journal article" date="2020" name="J. ISSAAS">
        <title>Complete genome sequence of Oryctes rhinoceros Nudivirus isolated from Coconut Rhinoceros Beetle in the Solomon Islands.</title>
        <authorList>
            <person name="Etebari K."/>
            <person name="Filipovic I."/>
            <person name="Rasic G."/>
            <person name="Devine G.J."/>
            <person name="Tsatsia H."/>
            <person name="Furlong M.J."/>
        </authorList>
    </citation>
    <scope>NUCLEOTIDE SEQUENCE</scope>
    <source>
        <strain evidence="3">Solomon Islands</strain>
    </source>
</reference>
<dbReference type="EMBL" id="MT150137">
    <property type="protein sequence ID" value="QKE59591.1"/>
    <property type="molecule type" value="Genomic_DNA"/>
</dbReference>
<feature type="region of interest" description="Disordered" evidence="1">
    <location>
        <begin position="177"/>
        <end position="276"/>
    </location>
</feature>
<feature type="transmembrane region" description="Helical" evidence="2">
    <location>
        <begin position="55"/>
        <end position="76"/>
    </location>
</feature>
<sequence>MNNNRQQAFDPKFAFTTTPIPLFSSGASPSNLDGQFCNAQTCGMLLSVNACKFKMFAVFIITLVFIVILVCIIVLYSNHRRYKYVRSERDEPPPSHNGEENSDAGSVYSDVLARLPQFRKFYNNYDKPTTSNDDDDAYIVEPVVPRIHKNVNLLPFDSIDRDDDYYAELEQDDAKMGHKTGNIADSVASGSINGDENDNDDEDVEMSDDEPLSNKSNTTTTTTTNTSVDKRVAGRSSISNPQTTTTISNATTSDNTTTQTSTNKPGIYPSLDKVTA</sequence>
<evidence type="ECO:0000313" key="4">
    <source>
        <dbReference type="EMBL" id="QKE59591.1"/>
    </source>
</evidence>
<reference evidence="4" key="2">
    <citation type="submission" date="2020-03" db="EMBL/GenBank/DDBJ databases">
        <title>Whole genome sequence of Oryctes rhinoceros Nudivirus isolated in Riau Province, Indonesia.</title>
        <authorList>
            <person name="Kurnia Y.W."/>
            <person name="Tanjung Z.A."/>
            <person name="Utomo C."/>
            <person name="Naim M."/>
            <person name="Situmorang E.C."/>
            <person name="Liwang T."/>
        </authorList>
    </citation>
    <scope>NUCLEOTIDE SEQUENCE</scope>
    <source>
        <strain evidence="4">LiboV</strain>
    </source>
</reference>
<keyword evidence="2" id="KW-0472">Membrane</keyword>
<evidence type="ECO:0000313" key="3">
    <source>
        <dbReference type="EMBL" id="QHG11363.1"/>
    </source>
</evidence>
<accession>A0A6B9QVP0</accession>
<dbReference type="EMBL" id="MN623374">
    <property type="protein sequence ID" value="QHG11363.1"/>
    <property type="molecule type" value="Genomic_DNA"/>
</dbReference>
<feature type="compositionally biased region" description="Low complexity" evidence="1">
    <location>
        <begin position="243"/>
        <end position="263"/>
    </location>
</feature>